<evidence type="ECO:0000256" key="1">
    <source>
        <dbReference type="SAM" id="MobiDB-lite"/>
    </source>
</evidence>
<accession>A0A1A8GCC8</accession>
<gene>
    <name evidence="2" type="primary">MYH14</name>
</gene>
<sequence>LAEPDSVLRTKPGPSASLQRQQHRVKLAGGVKERRTHHNASSKLKKVLENRSNRCYNNETTSWRL</sequence>
<reference evidence="2" key="2">
    <citation type="submission" date="2016-06" db="EMBL/GenBank/DDBJ databases">
        <title>The genome of a short-lived fish provides insights into sex chromosome evolution and the genetic control of aging.</title>
        <authorList>
            <person name="Reichwald K."/>
            <person name="Felder M."/>
            <person name="Petzold A."/>
            <person name="Koch P."/>
            <person name="Groth M."/>
            <person name="Platzer M."/>
        </authorList>
    </citation>
    <scope>NUCLEOTIDE SEQUENCE</scope>
    <source>
        <tissue evidence="2">Brain</tissue>
    </source>
</reference>
<feature type="compositionally biased region" description="Basic residues" evidence="1">
    <location>
        <begin position="34"/>
        <end position="45"/>
    </location>
</feature>
<dbReference type="AlphaFoldDB" id="A0A1A8GCC8"/>
<name>A0A1A8GCC8_9TELE</name>
<feature type="non-terminal residue" evidence="2">
    <location>
        <position position="1"/>
    </location>
</feature>
<dbReference type="EMBL" id="HAEC01000765">
    <property type="protein sequence ID" value="SBQ68842.1"/>
    <property type="molecule type" value="Transcribed_RNA"/>
</dbReference>
<protein>
    <submittedName>
        <fullName evidence="2">Myosin, heavy chain 14, non-muscle</fullName>
    </submittedName>
</protein>
<reference evidence="2" key="1">
    <citation type="submission" date="2016-05" db="EMBL/GenBank/DDBJ databases">
        <authorList>
            <person name="Lavstsen T."/>
            <person name="Jespersen J.S."/>
        </authorList>
    </citation>
    <scope>NUCLEOTIDE SEQUENCE</scope>
    <source>
        <tissue evidence="2">Brain</tissue>
    </source>
</reference>
<proteinExistence type="predicted"/>
<organism evidence="2">
    <name type="scientific">Nothobranchius korthausae</name>
    <dbReference type="NCBI Taxonomy" id="1143690"/>
    <lineage>
        <taxon>Eukaryota</taxon>
        <taxon>Metazoa</taxon>
        <taxon>Chordata</taxon>
        <taxon>Craniata</taxon>
        <taxon>Vertebrata</taxon>
        <taxon>Euteleostomi</taxon>
        <taxon>Actinopterygii</taxon>
        <taxon>Neopterygii</taxon>
        <taxon>Teleostei</taxon>
        <taxon>Neoteleostei</taxon>
        <taxon>Acanthomorphata</taxon>
        <taxon>Ovalentaria</taxon>
        <taxon>Atherinomorphae</taxon>
        <taxon>Cyprinodontiformes</taxon>
        <taxon>Nothobranchiidae</taxon>
        <taxon>Nothobranchius</taxon>
    </lineage>
</organism>
<feature type="region of interest" description="Disordered" evidence="1">
    <location>
        <begin position="1"/>
        <end position="49"/>
    </location>
</feature>
<evidence type="ECO:0000313" key="2">
    <source>
        <dbReference type="EMBL" id="SBQ68842.1"/>
    </source>
</evidence>